<proteinExistence type="predicted"/>
<reference evidence="1" key="1">
    <citation type="submission" date="2022-06" db="EMBL/GenBank/DDBJ databases">
        <title>Phylogenomic reconstructions and comparative analyses of Kickxellomycotina fungi.</title>
        <authorList>
            <person name="Reynolds N.K."/>
            <person name="Stajich J.E."/>
            <person name="Barry K."/>
            <person name="Grigoriev I.V."/>
            <person name="Crous P."/>
            <person name="Smith M.E."/>
        </authorList>
    </citation>
    <scope>NUCLEOTIDE SEQUENCE</scope>
    <source>
        <strain evidence="1">RSA 2271</strain>
    </source>
</reference>
<evidence type="ECO:0000313" key="1">
    <source>
        <dbReference type="EMBL" id="KAJ1675907.1"/>
    </source>
</evidence>
<name>A0ACC1HHF3_9FUNG</name>
<sequence>MGGTNPNLPGPSRSTSSSSAAASMGFLIPVVLILLAFDRPHGAEPARMPVHDASVTFDGPFARQVGPGAGIRAWRILWKADPAGEMSRRHGSQNPQSSSAEARRQDISTSKTLIAARTPSSANPPPLRTLRASVQALHGV</sequence>
<organism evidence="1 2">
    <name type="scientific">Spiromyces aspiralis</name>
    <dbReference type="NCBI Taxonomy" id="68401"/>
    <lineage>
        <taxon>Eukaryota</taxon>
        <taxon>Fungi</taxon>
        <taxon>Fungi incertae sedis</taxon>
        <taxon>Zoopagomycota</taxon>
        <taxon>Kickxellomycotina</taxon>
        <taxon>Kickxellomycetes</taxon>
        <taxon>Kickxellales</taxon>
        <taxon>Kickxellaceae</taxon>
        <taxon>Spiromyces</taxon>
    </lineage>
</organism>
<comment type="caution">
    <text evidence="1">The sequence shown here is derived from an EMBL/GenBank/DDBJ whole genome shotgun (WGS) entry which is preliminary data.</text>
</comment>
<accession>A0ACC1HHF3</accession>
<dbReference type="Proteomes" id="UP001145114">
    <property type="component" value="Unassembled WGS sequence"/>
</dbReference>
<evidence type="ECO:0000313" key="2">
    <source>
        <dbReference type="Proteomes" id="UP001145114"/>
    </source>
</evidence>
<gene>
    <name evidence="1" type="ORF">EV182_000331</name>
</gene>
<dbReference type="EMBL" id="JAMZIH010005153">
    <property type="protein sequence ID" value="KAJ1675907.1"/>
    <property type="molecule type" value="Genomic_DNA"/>
</dbReference>
<protein>
    <submittedName>
        <fullName evidence="1">Uncharacterized protein</fullName>
    </submittedName>
</protein>
<keyword evidence="2" id="KW-1185">Reference proteome</keyword>